<organism evidence="1 2">
    <name type="scientific">Desertifilum tharense IPPAS B-1220</name>
    <dbReference type="NCBI Taxonomy" id="1781255"/>
    <lineage>
        <taxon>Bacteria</taxon>
        <taxon>Bacillati</taxon>
        <taxon>Cyanobacteriota</taxon>
        <taxon>Cyanophyceae</taxon>
        <taxon>Desertifilales</taxon>
        <taxon>Desertifilaceae</taxon>
        <taxon>Desertifilum</taxon>
    </lineage>
</organism>
<evidence type="ECO:0000313" key="1">
    <source>
        <dbReference type="EMBL" id="XPM66089.1"/>
    </source>
</evidence>
<name>A0ACD5GZB5_9CYAN</name>
<sequence>MWRKDPQFPQNSPVQTSMAESETNRDSRQPPRNLAPRKAQTPPQRGTNAT</sequence>
<gene>
    <name evidence="1" type="ORF">BH720_011975</name>
</gene>
<accession>A0ACD5GZB5</accession>
<dbReference type="EMBL" id="CP182909">
    <property type="protein sequence ID" value="XPM66089.1"/>
    <property type="molecule type" value="Genomic_DNA"/>
</dbReference>
<protein>
    <submittedName>
        <fullName evidence="1">Uncharacterized protein</fullName>
    </submittedName>
</protein>
<evidence type="ECO:0000313" key="2">
    <source>
        <dbReference type="Proteomes" id="UP000095472"/>
    </source>
</evidence>
<reference evidence="1 2" key="1">
    <citation type="journal article" date="2016" name="Genome Announc.">
        <title>Draft Genome Sequence of the Thermotolerant Cyanobacterium Desertifilum sp. IPPAS B-1220.</title>
        <authorList>
            <person name="Mironov K.S."/>
            <person name="Sinetova M.A."/>
            <person name="Bolatkhan K."/>
            <person name="Zayadan B.K."/>
            <person name="Ustinova V.V."/>
            <person name="Kupriyanova E.V."/>
            <person name="Skrypnik A.N."/>
            <person name="Gogoleva N.E."/>
            <person name="Gogolev Y.V."/>
            <person name="Los D.A."/>
        </authorList>
    </citation>
    <scope>NUCLEOTIDE SEQUENCE [LARGE SCALE GENOMIC DNA]</scope>
    <source>
        <strain evidence="1 2">IPPAS B-1220</strain>
    </source>
</reference>
<keyword evidence="2" id="KW-1185">Reference proteome</keyword>
<dbReference type="Proteomes" id="UP000095472">
    <property type="component" value="Chromosome"/>
</dbReference>
<proteinExistence type="predicted"/>